<dbReference type="Gene3D" id="2.40.50.100">
    <property type="match status" value="1"/>
</dbReference>
<evidence type="ECO:0000259" key="7">
    <source>
        <dbReference type="Pfam" id="PF25917"/>
    </source>
</evidence>
<dbReference type="PANTHER" id="PTHR30158:SF10">
    <property type="entry name" value="CATION EFFLUX PUMP"/>
    <property type="match status" value="1"/>
</dbReference>
<feature type="coiled-coil region" evidence="3">
    <location>
        <begin position="105"/>
        <end position="156"/>
    </location>
</feature>
<dbReference type="Pfam" id="PF25917">
    <property type="entry name" value="BSH_RND"/>
    <property type="match status" value="1"/>
</dbReference>
<feature type="compositionally biased region" description="Gly residues" evidence="4">
    <location>
        <begin position="389"/>
        <end position="399"/>
    </location>
</feature>
<feature type="signal peptide" evidence="5">
    <location>
        <begin position="1"/>
        <end position="23"/>
    </location>
</feature>
<protein>
    <submittedName>
        <fullName evidence="10">RND family efflux transporter, MFP subunit</fullName>
    </submittedName>
</protein>
<dbReference type="GO" id="GO:0005886">
    <property type="term" value="C:plasma membrane"/>
    <property type="evidence" value="ECO:0007669"/>
    <property type="project" value="UniProtKB-SubCell"/>
</dbReference>
<dbReference type="Proteomes" id="UP000253740">
    <property type="component" value="Unassembled WGS sequence"/>
</dbReference>
<evidence type="ECO:0000256" key="3">
    <source>
        <dbReference type="SAM" id="Coils"/>
    </source>
</evidence>
<evidence type="ECO:0000313" key="11">
    <source>
        <dbReference type="Proteomes" id="UP000253740"/>
    </source>
</evidence>
<dbReference type="AlphaFoldDB" id="A0A0K8QP98"/>
<dbReference type="InterPro" id="IPR006143">
    <property type="entry name" value="RND_pump_MFP"/>
</dbReference>
<evidence type="ECO:0000256" key="2">
    <source>
        <dbReference type="ARBA" id="ARBA00009477"/>
    </source>
</evidence>
<evidence type="ECO:0000256" key="5">
    <source>
        <dbReference type="SAM" id="SignalP"/>
    </source>
</evidence>
<keyword evidence="3" id="KW-0175">Coiled coil</keyword>
<dbReference type="InterPro" id="IPR058627">
    <property type="entry name" value="MdtA-like_C"/>
</dbReference>
<comment type="similarity">
    <text evidence="2">Belongs to the membrane fusion protein (MFP) (TC 8.A.1) family.</text>
</comment>
<evidence type="ECO:0000259" key="8">
    <source>
        <dbReference type="Pfam" id="PF25944"/>
    </source>
</evidence>
<gene>
    <name evidence="10" type="ORF">MBSD_n2035</name>
</gene>
<evidence type="ECO:0000256" key="1">
    <source>
        <dbReference type="ARBA" id="ARBA00004519"/>
    </source>
</evidence>
<feature type="chain" id="PRO_5005515211" evidence="5">
    <location>
        <begin position="24"/>
        <end position="414"/>
    </location>
</feature>
<dbReference type="InterPro" id="IPR058624">
    <property type="entry name" value="MdtA-like_HH"/>
</dbReference>
<feature type="domain" description="Multidrug resistance protein MdtA-like beta-barrel" evidence="8">
    <location>
        <begin position="209"/>
        <end position="296"/>
    </location>
</feature>
<comment type="subcellular location">
    <subcellularLocation>
        <location evidence="1">Cell inner membrane</location>
        <topology evidence="1">Lipid-anchor</topology>
    </subcellularLocation>
</comment>
<dbReference type="Gene3D" id="2.40.420.20">
    <property type="match status" value="1"/>
</dbReference>
<keyword evidence="11" id="KW-1185">Reference proteome</keyword>
<dbReference type="Pfam" id="PF25944">
    <property type="entry name" value="Beta-barrel_RND"/>
    <property type="match status" value="1"/>
</dbReference>
<accession>A0A0K8QP98</accession>
<dbReference type="FunFam" id="2.40.420.20:FF:000001">
    <property type="entry name" value="Efflux RND transporter periplasmic adaptor subunit"/>
    <property type="match status" value="1"/>
</dbReference>
<dbReference type="Pfam" id="PF25967">
    <property type="entry name" value="RND-MFP_C"/>
    <property type="match status" value="1"/>
</dbReference>
<dbReference type="GO" id="GO:0022857">
    <property type="term" value="F:transmembrane transporter activity"/>
    <property type="evidence" value="ECO:0007669"/>
    <property type="project" value="InterPro"/>
</dbReference>
<dbReference type="SUPFAM" id="SSF111369">
    <property type="entry name" value="HlyD-like secretion proteins"/>
    <property type="match status" value="1"/>
</dbReference>
<sequence length="414" mass="43572">MMSKTRWALAAAIAVALVGAKFALGNATSAPAPVAAAPEVTTAEVLVRPLRNTADFTGRLQAVDTVQVRPHVGGYLESVHFKEGALVKRGQLLFQIDPRPYKAEVDRLAAGLAQARAELALAEANAARGRRLLEMRAISREEADRLQTAAESARAQVASTAASLQAARLDLDFTQVRAPIDGRVSNAQVTPGNLVGSADVLTSVVSVDPVYVYFDVDEQNYLKLLADGAAPAQGGSLDAAVAMGLADEDGYPHRGRLDFVDNQLRAGAGTIRLRALFDNKDGRYTPGMFARLQLESGAARPTVLIDDRAVGTDLGNQFVYAVGKDGTVEYRKITTGPLFHGLRTVTSGLAAGDVIVVNGLQRVRPGVQVAARKVAMEARLDDRDRALVRGGGADDGAGGRVAARGRTGGGRDDG</sequence>
<proteinExistence type="inferred from homology"/>
<name>A0A0K8QP98_9GAMM</name>
<evidence type="ECO:0000256" key="4">
    <source>
        <dbReference type="SAM" id="MobiDB-lite"/>
    </source>
</evidence>
<dbReference type="Gene3D" id="1.10.287.470">
    <property type="entry name" value="Helix hairpin bin"/>
    <property type="match status" value="1"/>
</dbReference>
<dbReference type="EMBL" id="DF970228">
    <property type="protein sequence ID" value="GAP66720.1"/>
    <property type="molecule type" value="Genomic_DNA"/>
</dbReference>
<feature type="region of interest" description="Disordered" evidence="4">
    <location>
        <begin position="387"/>
        <end position="414"/>
    </location>
</feature>
<organism evidence="10">
    <name type="scientific">Mizugakiibacter sediminis</name>
    <dbReference type="NCBI Taxonomy" id="1475481"/>
    <lineage>
        <taxon>Bacteria</taxon>
        <taxon>Pseudomonadati</taxon>
        <taxon>Pseudomonadota</taxon>
        <taxon>Gammaproteobacteria</taxon>
        <taxon>Lysobacterales</taxon>
        <taxon>Rhodanobacteraceae</taxon>
        <taxon>Mizugakiibacter</taxon>
    </lineage>
</organism>
<feature type="domain" description="Multidrug resistance protein MdtA-like barrel-sandwich hybrid" evidence="7">
    <location>
        <begin position="65"/>
        <end position="205"/>
    </location>
</feature>
<keyword evidence="5" id="KW-0732">Signal</keyword>
<dbReference type="Pfam" id="PF25876">
    <property type="entry name" value="HH_MFP_RND"/>
    <property type="match status" value="1"/>
</dbReference>
<feature type="domain" description="Multidrug resistance protein MdtA-like C-terminal permuted SH3" evidence="9">
    <location>
        <begin position="303"/>
        <end position="362"/>
    </location>
</feature>
<dbReference type="NCBIfam" id="TIGR01730">
    <property type="entry name" value="RND_mfp"/>
    <property type="match status" value="1"/>
</dbReference>
<evidence type="ECO:0000259" key="9">
    <source>
        <dbReference type="Pfam" id="PF25967"/>
    </source>
</evidence>
<dbReference type="STRING" id="1475481.GCA_000953855_02077"/>
<evidence type="ECO:0000259" key="6">
    <source>
        <dbReference type="Pfam" id="PF25876"/>
    </source>
</evidence>
<dbReference type="InterPro" id="IPR058625">
    <property type="entry name" value="MdtA-like_BSH"/>
</dbReference>
<reference evidence="10" key="1">
    <citation type="submission" date="2015-08" db="EMBL/GenBank/DDBJ databases">
        <title>Complete DNA Sequence of Pseudomonas syringae pv. actinidiae, the Causal Agent of Kiwifruit Canker Disease.</title>
        <authorList>
            <person name="Rikkerink E.H.A."/>
            <person name="Fineran P.C."/>
        </authorList>
    </citation>
    <scope>NUCLEOTIDE SEQUENCE</scope>
    <source>
        <strain evidence="10">SkMP5</strain>
    </source>
</reference>
<evidence type="ECO:0000313" key="10">
    <source>
        <dbReference type="EMBL" id="GAP66720.1"/>
    </source>
</evidence>
<feature type="domain" description="Multidrug resistance protein MdtA-like alpha-helical hairpin" evidence="6">
    <location>
        <begin position="106"/>
        <end position="174"/>
    </location>
</feature>
<dbReference type="PANTHER" id="PTHR30158">
    <property type="entry name" value="ACRA/E-RELATED COMPONENT OF DRUG EFFLUX TRANSPORTER"/>
    <property type="match status" value="1"/>
</dbReference>
<dbReference type="InterPro" id="IPR058626">
    <property type="entry name" value="MdtA-like_b-barrel"/>
</dbReference>
<dbReference type="GO" id="GO:0046677">
    <property type="term" value="P:response to antibiotic"/>
    <property type="evidence" value="ECO:0007669"/>
    <property type="project" value="TreeGrafter"/>
</dbReference>
<dbReference type="Gene3D" id="2.40.30.170">
    <property type="match status" value="1"/>
</dbReference>